<evidence type="ECO:0000259" key="2">
    <source>
        <dbReference type="Pfam" id="PF00535"/>
    </source>
</evidence>
<protein>
    <submittedName>
        <fullName evidence="3">Glycosyltransferase involved in cell wall biosynthesis</fullName>
    </submittedName>
</protein>
<dbReference type="InterPro" id="IPR029044">
    <property type="entry name" value="Nucleotide-diphossugar_trans"/>
</dbReference>
<dbReference type="PANTHER" id="PTHR43630:SF2">
    <property type="entry name" value="GLYCOSYLTRANSFERASE"/>
    <property type="match status" value="1"/>
</dbReference>
<dbReference type="Pfam" id="PF00535">
    <property type="entry name" value="Glycos_transf_2"/>
    <property type="match status" value="1"/>
</dbReference>
<accession>A0A839S918</accession>
<dbReference type="SUPFAM" id="SSF53448">
    <property type="entry name" value="Nucleotide-diphospho-sugar transferases"/>
    <property type="match status" value="1"/>
</dbReference>
<dbReference type="PANTHER" id="PTHR43630">
    <property type="entry name" value="POLY-BETA-1,6-N-ACETYL-D-GLUCOSAMINE SYNTHASE"/>
    <property type="match status" value="1"/>
</dbReference>
<evidence type="ECO:0000256" key="1">
    <source>
        <dbReference type="ARBA" id="ARBA00038494"/>
    </source>
</evidence>
<organism evidence="3 4">
    <name type="scientific">Mucilaginibacter gotjawali</name>
    <dbReference type="NCBI Taxonomy" id="1550579"/>
    <lineage>
        <taxon>Bacteria</taxon>
        <taxon>Pseudomonadati</taxon>
        <taxon>Bacteroidota</taxon>
        <taxon>Sphingobacteriia</taxon>
        <taxon>Sphingobacteriales</taxon>
        <taxon>Sphingobacteriaceae</taxon>
        <taxon>Mucilaginibacter</taxon>
    </lineage>
</organism>
<comment type="caution">
    <text evidence="3">The sequence shown here is derived from an EMBL/GenBank/DDBJ whole genome shotgun (WGS) entry which is preliminary data.</text>
</comment>
<evidence type="ECO:0000313" key="4">
    <source>
        <dbReference type="Proteomes" id="UP000539265"/>
    </source>
</evidence>
<dbReference type="AlphaFoldDB" id="A0A839S918"/>
<comment type="similarity">
    <text evidence="1">Belongs to the glycosyltransferase 2 family. WaaE/KdtX subfamily.</text>
</comment>
<dbReference type="CDD" id="cd02511">
    <property type="entry name" value="Beta4Glucosyltransferase"/>
    <property type="match status" value="1"/>
</dbReference>
<dbReference type="EMBL" id="JACHWX010000002">
    <property type="protein sequence ID" value="MBB3054631.1"/>
    <property type="molecule type" value="Genomic_DNA"/>
</dbReference>
<reference evidence="3" key="1">
    <citation type="submission" date="2020-08" db="EMBL/GenBank/DDBJ databases">
        <title>Genomic Encyclopedia of Type Strains, Phase III (KMG-III): the genomes of soil and plant-associated and newly described type strains.</title>
        <authorList>
            <person name="Whitman W."/>
        </authorList>
    </citation>
    <scope>NUCLEOTIDE SEQUENCE [LARGE SCALE GENOMIC DNA]</scope>
    <source>
        <strain evidence="3">CECT 8628</strain>
    </source>
</reference>
<evidence type="ECO:0000313" key="3">
    <source>
        <dbReference type="EMBL" id="MBB3054631.1"/>
    </source>
</evidence>
<keyword evidence="4" id="KW-1185">Reference proteome</keyword>
<feature type="domain" description="Glycosyltransferase 2-like" evidence="2">
    <location>
        <begin position="5"/>
        <end position="124"/>
    </location>
</feature>
<dbReference type="InterPro" id="IPR001173">
    <property type="entry name" value="Glyco_trans_2-like"/>
</dbReference>
<dbReference type="Proteomes" id="UP000539265">
    <property type="component" value="Unassembled WGS sequence"/>
</dbReference>
<dbReference type="GO" id="GO:0016740">
    <property type="term" value="F:transferase activity"/>
    <property type="evidence" value="ECO:0007669"/>
    <property type="project" value="UniProtKB-KW"/>
</dbReference>
<name>A0A839S918_9SPHI</name>
<dbReference type="RefSeq" id="WP_096356620.1">
    <property type="nucleotide sequence ID" value="NZ_AP017313.1"/>
</dbReference>
<dbReference type="OrthoDB" id="9815923at2"/>
<proteinExistence type="inferred from homology"/>
<gene>
    <name evidence="3" type="ORF">FHS11_001041</name>
</gene>
<dbReference type="Gene3D" id="3.90.550.10">
    <property type="entry name" value="Spore Coat Polysaccharide Biosynthesis Protein SpsA, Chain A"/>
    <property type="match status" value="1"/>
</dbReference>
<sequence length="265" mass="30340">MVPVSIVIITKNEAATIAACIEKCRLISDDIVVVDNDSIDGTPEIAGTYGCRIFKKTWDGYGANKNKGIALAKYDWILSIDADEMPDVELAISLHQLNFSDPCTVYDIKFRSYFGKKAIRYGSWGRDHHIRLFNRTLVKWSETVVHETLVMPQTIAIKKTVGYIHHYSVKDAAEYDIKGKFYAKLSAKKYFNNGKKANLVKLYISPAFGFIKNYICYLGFLDGKEGWEIAKATLRNTRRKYVYLSQLENLDQKRQAVKDRYAVEY</sequence>